<dbReference type="EMBL" id="MU826356">
    <property type="protein sequence ID" value="KAJ7379739.1"/>
    <property type="molecule type" value="Genomic_DNA"/>
</dbReference>
<dbReference type="InterPro" id="IPR017441">
    <property type="entry name" value="Protein_kinase_ATP_BS"/>
</dbReference>
<feature type="domain" description="Protein kinase" evidence="3">
    <location>
        <begin position="21"/>
        <end position="156"/>
    </location>
</feature>
<dbReference type="Gene3D" id="1.10.510.10">
    <property type="entry name" value="Transferase(Phosphotransferase) domain 1"/>
    <property type="match status" value="1"/>
</dbReference>
<gene>
    <name evidence="4" type="ORF">OS493_014146</name>
</gene>
<dbReference type="GO" id="GO:0007169">
    <property type="term" value="P:cell surface receptor protein tyrosine kinase signaling pathway"/>
    <property type="evidence" value="ECO:0007669"/>
    <property type="project" value="TreeGrafter"/>
</dbReference>
<dbReference type="Proteomes" id="UP001163046">
    <property type="component" value="Unassembled WGS sequence"/>
</dbReference>
<keyword evidence="5" id="KW-1185">Reference proteome</keyword>
<dbReference type="PROSITE" id="PS00107">
    <property type="entry name" value="PROTEIN_KINASE_ATP"/>
    <property type="match status" value="1"/>
</dbReference>
<sequence>MAEYQNVDDICDGFQLDRDQITLIRLLGAGNFGQVSKASYGASRSEVAVKTLKDNAAQKDLQDMLTELDVMKSLQPHPHVVKLIGCCVERDPLFIVLEYLPYGDLLGYLRMSRGIEDTYNTGEKRPNSRLSEKDLLSFAWMIADGMDYLATMKVNL</sequence>
<comment type="subcellular location">
    <subcellularLocation>
        <location evidence="1">Membrane</location>
        <topology evidence="1">Single-pass membrane protein</topology>
    </subcellularLocation>
</comment>
<dbReference type="GO" id="GO:0005524">
    <property type="term" value="F:ATP binding"/>
    <property type="evidence" value="ECO:0007669"/>
    <property type="project" value="UniProtKB-UniRule"/>
</dbReference>
<evidence type="ECO:0000313" key="5">
    <source>
        <dbReference type="Proteomes" id="UP001163046"/>
    </source>
</evidence>
<dbReference type="PROSITE" id="PS50011">
    <property type="entry name" value="PROTEIN_KINASE_DOM"/>
    <property type="match status" value="1"/>
</dbReference>
<dbReference type="PANTHER" id="PTHR24416:SF621">
    <property type="entry name" value="TYROSINE KINASE RECEPTOR CAD96CA"/>
    <property type="match status" value="1"/>
</dbReference>
<evidence type="ECO:0000313" key="4">
    <source>
        <dbReference type="EMBL" id="KAJ7379739.1"/>
    </source>
</evidence>
<name>A0A9X0CZZ0_9CNID</name>
<evidence type="ECO:0000259" key="3">
    <source>
        <dbReference type="PROSITE" id="PS50011"/>
    </source>
</evidence>
<dbReference type="PANTHER" id="PTHR24416">
    <property type="entry name" value="TYROSINE-PROTEIN KINASE RECEPTOR"/>
    <property type="match status" value="1"/>
</dbReference>
<dbReference type="InterPro" id="IPR011009">
    <property type="entry name" value="Kinase-like_dom_sf"/>
</dbReference>
<dbReference type="GO" id="GO:0004714">
    <property type="term" value="F:transmembrane receptor protein tyrosine kinase activity"/>
    <property type="evidence" value="ECO:0007669"/>
    <property type="project" value="TreeGrafter"/>
</dbReference>
<dbReference type="GO" id="GO:0043235">
    <property type="term" value="C:receptor complex"/>
    <property type="evidence" value="ECO:0007669"/>
    <property type="project" value="TreeGrafter"/>
</dbReference>
<dbReference type="OrthoDB" id="5962987at2759"/>
<evidence type="ECO:0000256" key="2">
    <source>
        <dbReference type="PROSITE-ProRule" id="PRU10141"/>
    </source>
</evidence>
<protein>
    <recommendedName>
        <fullName evidence="3">Protein kinase domain-containing protein</fullName>
    </recommendedName>
</protein>
<keyword evidence="2" id="KW-0067">ATP-binding</keyword>
<comment type="caution">
    <text evidence="4">The sequence shown here is derived from an EMBL/GenBank/DDBJ whole genome shotgun (WGS) entry which is preliminary data.</text>
</comment>
<organism evidence="4 5">
    <name type="scientific">Desmophyllum pertusum</name>
    <dbReference type="NCBI Taxonomy" id="174260"/>
    <lineage>
        <taxon>Eukaryota</taxon>
        <taxon>Metazoa</taxon>
        <taxon>Cnidaria</taxon>
        <taxon>Anthozoa</taxon>
        <taxon>Hexacorallia</taxon>
        <taxon>Scleractinia</taxon>
        <taxon>Caryophylliina</taxon>
        <taxon>Caryophylliidae</taxon>
        <taxon>Desmophyllum</taxon>
    </lineage>
</organism>
<accession>A0A9X0CZZ0</accession>
<reference evidence="4" key="1">
    <citation type="submission" date="2023-01" db="EMBL/GenBank/DDBJ databases">
        <title>Genome assembly of the deep-sea coral Lophelia pertusa.</title>
        <authorList>
            <person name="Herrera S."/>
            <person name="Cordes E."/>
        </authorList>
    </citation>
    <scope>NUCLEOTIDE SEQUENCE</scope>
    <source>
        <strain evidence="4">USNM1676648</strain>
        <tissue evidence="4">Polyp</tissue>
    </source>
</reference>
<evidence type="ECO:0000256" key="1">
    <source>
        <dbReference type="ARBA" id="ARBA00004167"/>
    </source>
</evidence>
<dbReference type="Pfam" id="PF07714">
    <property type="entry name" value="PK_Tyr_Ser-Thr"/>
    <property type="match status" value="1"/>
</dbReference>
<keyword evidence="2" id="KW-0547">Nucleotide-binding</keyword>
<proteinExistence type="predicted"/>
<dbReference type="SUPFAM" id="SSF56112">
    <property type="entry name" value="Protein kinase-like (PK-like)"/>
    <property type="match status" value="1"/>
</dbReference>
<feature type="binding site" evidence="2">
    <location>
        <position position="50"/>
    </location>
    <ligand>
        <name>ATP</name>
        <dbReference type="ChEBI" id="CHEBI:30616"/>
    </ligand>
</feature>
<dbReference type="InterPro" id="IPR050122">
    <property type="entry name" value="RTK"/>
</dbReference>
<dbReference type="AlphaFoldDB" id="A0A9X0CZZ0"/>
<dbReference type="InterPro" id="IPR001245">
    <property type="entry name" value="Ser-Thr/Tyr_kinase_cat_dom"/>
</dbReference>
<dbReference type="InterPro" id="IPR000719">
    <property type="entry name" value="Prot_kinase_dom"/>
</dbReference>
<dbReference type="GO" id="GO:0005886">
    <property type="term" value="C:plasma membrane"/>
    <property type="evidence" value="ECO:0007669"/>
    <property type="project" value="TreeGrafter"/>
</dbReference>